<comment type="caution">
    <text evidence="6">The sequence shown here is derived from an EMBL/GenBank/DDBJ whole genome shotgun (WGS) entry which is preliminary data.</text>
</comment>
<comment type="similarity">
    <text evidence="1 3 4">Belongs to the GrpE family.</text>
</comment>
<evidence type="ECO:0000256" key="1">
    <source>
        <dbReference type="ARBA" id="ARBA00009054"/>
    </source>
</evidence>
<protein>
    <recommendedName>
        <fullName evidence="3">Protein GrpE</fullName>
    </recommendedName>
    <alternativeName>
        <fullName evidence="3">HSP-70 cofactor</fullName>
    </alternativeName>
</protein>
<dbReference type="HAMAP" id="MF_01151">
    <property type="entry name" value="GrpE"/>
    <property type="match status" value="1"/>
</dbReference>
<dbReference type="InterPro" id="IPR009012">
    <property type="entry name" value="GrpE_head"/>
</dbReference>
<dbReference type="PRINTS" id="PR00773">
    <property type="entry name" value="GRPEPROTEIN"/>
</dbReference>
<evidence type="ECO:0000256" key="2">
    <source>
        <dbReference type="ARBA" id="ARBA00023186"/>
    </source>
</evidence>
<evidence type="ECO:0000256" key="4">
    <source>
        <dbReference type="RuleBase" id="RU004478"/>
    </source>
</evidence>
<organism evidence="6 7">
    <name type="scientific">Candidatus Doudnabacteria bacterium RIFCSPHIGHO2_01_FULL_49_9</name>
    <dbReference type="NCBI Taxonomy" id="1817827"/>
    <lineage>
        <taxon>Bacteria</taxon>
        <taxon>Candidatus Doudnaibacteriota</taxon>
    </lineage>
</organism>
<dbReference type="AlphaFoldDB" id="A0A1F5P2Y5"/>
<dbReference type="Gene3D" id="3.90.20.20">
    <property type="match status" value="1"/>
</dbReference>
<keyword evidence="3" id="KW-0346">Stress response</keyword>
<reference evidence="6 7" key="1">
    <citation type="journal article" date="2016" name="Nat. Commun.">
        <title>Thousands of microbial genomes shed light on interconnected biogeochemical processes in an aquifer system.</title>
        <authorList>
            <person name="Anantharaman K."/>
            <person name="Brown C.T."/>
            <person name="Hug L.A."/>
            <person name="Sharon I."/>
            <person name="Castelle C.J."/>
            <person name="Probst A.J."/>
            <person name="Thomas B.C."/>
            <person name="Singh A."/>
            <person name="Wilkins M.J."/>
            <person name="Karaoz U."/>
            <person name="Brodie E.L."/>
            <person name="Williams K.H."/>
            <person name="Hubbard S.S."/>
            <person name="Banfield J.F."/>
        </authorList>
    </citation>
    <scope>NUCLEOTIDE SEQUENCE [LARGE SCALE GENOMIC DNA]</scope>
</reference>
<dbReference type="GO" id="GO:0051082">
    <property type="term" value="F:unfolded protein binding"/>
    <property type="evidence" value="ECO:0007669"/>
    <property type="project" value="TreeGrafter"/>
</dbReference>
<comment type="subcellular location">
    <subcellularLocation>
        <location evidence="3">Cytoplasm</location>
    </subcellularLocation>
</comment>
<accession>A0A1F5P2Y5</accession>
<dbReference type="Proteomes" id="UP000176339">
    <property type="component" value="Unassembled WGS sequence"/>
</dbReference>
<name>A0A1F5P2Y5_9BACT</name>
<dbReference type="InterPro" id="IPR000740">
    <property type="entry name" value="GrpE"/>
</dbReference>
<dbReference type="Pfam" id="PF01025">
    <property type="entry name" value="GrpE"/>
    <property type="match status" value="1"/>
</dbReference>
<sequence>MTDENIKNEAVGDAPAQSELEKAKAERDEYLNGWKRAKADLINYQKDDARRLEDMARYGNEGIVREVISVIGSFDLALSVLEKAGQADKGLYMVRSQMQDILKRRGVERIKVAVGETLNPVYHEAVAAIPQTENIKSGQIAEEVEPGYTMHGKVIHAAKVKVVS</sequence>
<comment type="subunit">
    <text evidence="3">Homodimer.</text>
</comment>
<dbReference type="GO" id="GO:0006457">
    <property type="term" value="P:protein folding"/>
    <property type="evidence" value="ECO:0007669"/>
    <property type="project" value="InterPro"/>
</dbReference>
<dbReference type="GO" id="GO:0000774">
    <property type="term" value="F:adenyl-nucleotide exchange factor activity"/>
    <property type="evidence" value="ECO:0007669"/>
    <property type="project" value="InterPro"/>
</dbReference>
<dbReference type="SUPFAM" id="SSF51064">
    <property type="entry name" value="Head domain of nucleotide exchange factor GrpE"/>
    <property type="match status" value="1"/>
</dbReference>
<dbReference type="CDD" id="cd00446">
    <property type="entry name" value="GrpE"/>
    <property type="match status" value="1"/>
</dbReference>
<comment type="function">
    <text evidence="3">Participates actively in the response to hyperosmotic and heat shock by preventing the aggregation of stress-denatured proteins, in association with DnaK and GrpE. It is the nucleotide exchange factor for DnaK and may function as a thermosensor. Unfolded proteins bind initially to DnaJ; upon interaction with the DnaJ-bound protein, DnaK hydrolyzes its bound ATP, resulting in the formation of a stable complex. GrpE releases ADP from DnaK; ATP binding to DnaK triggers the release of the substrate protein, thus completing the reaction cycle. Several rounds of ATP-dependent interactions between DnaJ, DnaK and GrpE are required for fully efficient folding.</text>
</comment>
<dbReference type="EMBL" id="MFEN01000031">
    <property type="protein sequence ID" value="OGE83980.1"/>
    <property type="molecule type" value="Genomic_DNA"/>
</dbReference>
<dbReference type="GO" id="GO:0051087">
    <property type="term" value="F:protein-folding chaperone binding"/>
    <property type="evidence" value="ECO:0007669"/>
    <property type="project" value="InterPro"/>
</dbReference>
<evidence type="ECO:0000313" key="6">
    <source>
        <dbReference type="EMBL" id="OGE83980.1"/>
    </source>
</evidence>
<dbReference type="GO" id="GO:0005737">
    <property type="term" value="C:cytoplasm"/>
    <property type="evidence" value="ECO:0007669"/>
    <property type="project" value="UniProtKB-SubCell"/>
</dbReference>
<feature type="region of interest" description="Disordered" evidence="5">
    <location>
        <begin position="1"/>
        <end position="23"/>
    </location>
</feature>
<evidence type="ECO:0000256" key="5">
    <source>
        <dbReference type="SAM" id="MobiDB-lite"/>
    </source>
</evidence>
<dbReference type="SUPFAM" id="SSF58014">
    <property type="entry name" value="Coiled-coil domain of nucleotide exchange factor GrpE"/>
    <property type="match status" value="1"/>
</dbReference>
<dbReference type="InterPro" id="IPR013805">
    <property type="entry name" value="GrpE_CC"/>
</dbReference>
<keyword evidence="2 3" id="KW-0143">Chaperone</keyword>
<dbReference type="PANTHER" id="PTHR21237:SF23">
    <property type="entry name" value="GRPE PROTEIN HOMOLOG, MITOCHONDRIAL"/>
    <property type="match status" value="1"/>
</dbReference>
<proteinExistence type="inferred from homology"/>
<evidence type="ECO:0000256" key="3">
    <source>
        <dbReference type="HAMAP-Rule" id="MF_01151"/>
    </source>
</evidence>
<keyword evidence="3" id="KW-0963">Cytoplasm</keyword>
<evidence type="ECO:0000313" key="7">
    <source>
        <dbReference type="Proteomes" id="UP000176339"/>
    </source>
</evidence>
<dbReference type="GO" id="GO:0042803">
    <property type="term" value="F:protein homodimerization activity"/>
    <property type="evidence" value="ECO:0007669"/>
    <property type="project" value="InterPro"/>
</dbReference>
<gene>
    <name evidence="3" type="primary">grpE</name>
    <name evidence="6" type="ORF">A2846_04230</name>
</gene>
<dbReference type="PANTHER" id="PTHR21237">
    <property type="entry name" value="GRPE PROTEIN"/>
    <property type="match status" value="1"/>
</dbReference>
<dbReference type="Gene3D" id="2.30.22.10">
    <property type="entry name" value="Head domain of nucleotide exchange factor GrpE"/>
    <property type="match status" value="1"/>
</dbReference>